<evidence type="ECO:0000256" key="4">
    <source>
        <dbReference type="ARBA" id="ARBA00022723"/>
    </source>
</evidence>
<dbReference type="SUPFAM" id="SSF51316">
    <property type="entry name" value="Mss4-like"/>
    <property type="match status" value="1"/>
</dbReference>
<evidence type="ECO:0000256" key="2">
    <source>
        <dbReference type="ARBA" id="ARBA00012499"/>
    </source>
</evidence>
<dbReference type="GO" id="GO:0006979">
    <property type="term" value="P:response to oxidative stress"/>
    <property type="evidence" value="ECO:0007669"/>
    <property type="project" value="InterPro"/>
</dbReference>
<feature type="active site" description="Nucleophile" evidence="9">
    <location>
        <position position="118"/>
    </location>
</feature>
<proteinExistence type="inferred from homology"/>
<dbReference type="InterPro" id="IPR028427">
    <property type="entry name" value="Met_Sox_Rdtase_MsrB"/>
</dbReference>
<evidence type="ECO:0000313" key="11">
    <source>
        <dbReference type="EMBL" id="KPD02705.1"/>
    </source>
</evidence>
<evidence type="ECO:0000256" key="3">
    <source>
        <dbReference type="ARBA" id="ARBA00021130"/>
    </source>
</evidence>
<feature type="binding site" evidence="9">
    <location>
        <position position="98"/>
    </location>
    <ligand>
        <name>Zn(2+)</name>
        <dbReference type="ChEBI" id="CHEBI:29105"/>
    </ligand>
</feature>
<evidence type="ECO:0000256" key="8">
    <source>
        <dbReference type="ARBA" id="ARBA00075819"/>
    </source>
</evidence>
<protein>
    <recommendedName>
        <fullName evidence="3 9">Peptide methionine sulfoxide reductase MsrB</fullName>
        <ecNumber evidence="2 9">1.8.4.12</ecNumber>
    </recommendedName>
    <alternativeName>
        <fullName evidence="8 9">Peptide-methionine (R)-S-oxide reductase</fullName>
    </alternativeName>
</protein>
<comment type="caution">
    <text evidence="11">The sequence shown here is derived from an EMBL/GenBank/DDBJ whole genome shotgun (WGS) entry which is preliminary data.</text>
</comment>
<evidence type="ECO:0000313" key="12">
    <source>
        <dbReference type="Proteomes" id="UP000053226"/>
    </source>
</evidence>
<comment type="cofactor">
    <cofactor evidence="9">
        <name>Zn(2+)</name>
        <dbReference type="ChEBI" id="CHEBI:29105"/>
    </cofactor>
    <text evidence="9">Binds 1 zinc ion per subunit. The zinc ion is important for the structural integrity of the protein.</text>
</comment>
<keyword evidence="5 9" id="KW-0862">Zinc</keyword>
<dbReference type="EC" id="1.8.4.12" evidence="2 9"/>
<keyword evidence="12" id="KW-1185">Reference proteome</keyword>
<evidence type="ECO:0000259" key="10">
    <source>
        <dbReference type="PROSITE" id="PS51790"/>
    </source>
</evidence>
<dbReference type="OrthoDB" id="9785497at2"/>
<name>A0A0N0Z7N1_9GAMM</name>
<dbReference type="PANTHER" id="PTHR10173:SF52">
    <property type="entry name" value="METHIONINE-R-SULFOXIDE REDUCTASE B1"/>
    <property type="match status" value="1"/>
</dbReference>
<dbReference type="AlphaFoldDB" id="A0A0N0Z7N1"/>
<evidence type="ECO:0000256" key="1">
    <source>
        <dbReference type="ARBA" id="ARBA00007174"/>
    </source>
</evidence>
<evidence type="ECO:0000256" key="6">
    <source>
        <dbReference type="ARBA" id="ARBA00023002"/>
    </source>
</evidence>
<dbReference type="GO" id="GO:0033743">
    <property type="term" value="F:peptide-methionine (R)-S-oxide reductase activity"/>
    <property type="evidence" value="ECO:0007669"/>
    <property type="project" value="UniProtKB-UniRule"/>
</dbReference>
<gene>
    <name evidence="9" type="primary">msrB</name>
    <name evidence="11" type="ORF">M992_1861</name>
</gene>
<keyword evidence="4 9" id="KW-0479">Metal-binding</keyword>
<dbReference type="RefSeq" id="WP_053908256.1">
    <property type="nucleotide sequence ID" value="NZ_CAWMUS010000018.1"/>
</dbReference>
<evidence type="ECO:0000256" key="9">
    <source>
        <dbReference type="HAMAP-Rule" id="MF_01400"/>
    </source>
</evidence>
<dbReference type="GO" id="GO:0005737">
    <property type="term" value="C:cytoplasm"/>
    <property type="evidence" value="ECO:0007669"/>
    <property type="project" value="TreeGrafter"/>
</dbReference>
<reference evidence="11 12" key="1">
    <citation type="submission" date="2015-07" db="EMBL/GenBank/DDBJ databases">
        <title>ATOL: Assembling a taxonomically balanced genome-scale reconstruction of the evolutionary history of the Enterobacteriaceae.</title>
        <authorList>
            <person name="Plunkett G.III."/>
            <person name="Neeno-Eckwall E.C."/>
            <person name="Glasner J.D."/>
            <person name="Perna N.T."/>
        </authorList>
    </citation>
    <scope>NUCLEOTIDE SEQUENCE [LARGE SCALE GENOMIC DNA]</scope>
    <source>
        <strain evidence="11 12">ATCC 35017</strain>
    </source>
</reference>
<dbReference type="HAMAP" id="MF_01400">
    <property type="entry name" value="MsrB"/>
    <property type="match status" value="1"/>
</dbReference>
<dbReference type="Pfam" id="PF01641">
    <property type="entry name" value="SelR"/>
    <property type="match status" value="1"/>
</dbReference>
<feature type="domain" description="MsrB" evidence="10">
    <location>
        <begin position="7"/>
        <end position="129"/>
    </location>
</feature>
<dbReference type="PANTHER" id="PTHR10173">
    <property type="entry name" value="METHIONINE SULFOXIDE REDUCTASE"/>
    <property type="match status" value="1"/>
</dbReference>
<evidence type="ECO:0000256" key="5">
    <source>
        <dbReference type="ARBA" id="ARBA00022833"/>
    </source>
</evidence>
<dbReference type="NCBIfam" id="TIGR00357">
    <property type="entry name" value="peptide-methionine (R)-S-oxide reductase MsrB"/>
    <property type="match status" value="1"/>
</dbReference>
<dbReference type="InterPro" id="IPR002579">
    <property type="entry name" value="Met_Sox_Rdtase_MsrB_dom"/>
</dbReference>
<feature type="binding site" evidence="9">
    <location>
        <position position="49"/>
    </location>
    <ligand>
        <name>Zn(2+)</name>
        <dbReference type="ChEBI" id="CHEBI:29105"/>
    </ligand>
</feature>
<dbReference type="GO" id="GO:0008270">
    <property type="term" value="F:zinc ion binding"/>
    <property type="evidence" value="ECO:0007669"/>
    <property type="project" value="UniProtKB-UniRule"/>
</dbReference>
<dbReference type="Proteomes" id="UP000053226">
    <property type="component" value="Unassembled WGS sequence"/>
</dbReference>
<dbReference type="Gene3D" id="2.170.150.20">
    <property type="entry name" value="Peptide methionine sulfoxide reductase"/>
    <property type="match status" value="1"/>
</dbReference>
<dbReference type="InterPro" id="IPR011057">
    <property type="entry name" value="Mss4-like_sf"/>
</dbReference>
<dbReference type="GO" id="GO:0030091">
    <property type="term" value="P:protein repair"/>
    <property type="evidence" value="ECO:0007669"/>
    <property type="project" value="InterPro"/>
</dbReference>
<evidence type="ECO:0000256" key="7">
    <source>
        <dbReference type="ARBA" id="ARBA00048488"/>
    </source>
</evidence>
<feature type="binding site" evidence="9">
    <location>
        <position position="95"/>
    </location>
    <ligand>
        <name>Zn(2+)</name>
        <dbReference type="ChEBI" id="CHEBI:29105"/>
    </ligand>
</feature>
<comment type="similarity">
    <text evidence="1 9">Belongs to the MsrB Met sulfoxide reductase family.</text>
</comment>
<accession>A0A0N0Z7N1</accession>
<sequence>MSKSKDNQIDLSDLSEIQRYVTQQAGTEPPFSGRLLHLREEGIYYCLCCHAPLFRSETKFDAGCGWPSFYQPVNDSAIKYIEDNSLGMQRIEVRCQQCNAHLGHVFPDGPQPTGQRYCINSASLRFTDDNQNKSIDG</sequence>
<feature type="binding site" evidence="9">
    <location>
        <position position="46"/>
    </location>
    <ligand>
        <name>Zn(2+)</name>
        <dbReference type="ChEBI" id="CHEBI:29105"/>
    </ligand>
</feature>
<dbReference type="PROSITE" id="PS51790">
    <property type="entry name" value="MSRB"/>
    <property type="match status" value="1"/>
</dbReference>
<comment type="catalytic activity">
    <reaction evidence="7 9">
        <text>L-methionyl-[protein] + [thioredoxin]-disulfide + H2O = L-methionyl-(R)-S-oxide-[protein] + [thioredoxin]-dithiol</text>
        <dbReference type="Rhea" id="RHEA:24164"/>
        <dbReference type="Rhea" id="RHEA-COMP:10698"/>
        <dbReference type="Rhea" id="RHEA-COMP:10700"/>
        <dbReference type="Rhea" id="RHEA-COMP:12313"/>
        <dbReference type="Rhea" id="RHEA-COMP:12314"/>
        <dbReference type="ChEBI" id="CHEBI:15377"/>
        <dbReference type="ChEBI" id="CHEBI:16044"/>
        <dbReference type="ChEBI" id="CHEBI:29950"/>
        <dbReference type="ChEBI" id="CHEBI:45764"/>
        <dbReference type="ChEBI" id="CHEBI:50058"/>
        <dbReference type="EC" id="1.8.4.12"/>
    </reaction>
</comment>
<dbReference type="EMBL" id="LGAA01000018">
    <property type="protein sequence ID" value="KPD02705.1"/>
    <property type="molecule type" value="Genomic_DNA"/>
</dbReference>
<dbReference type="FunFam" id="2.170.150.20:FF:000001">
    <property type="entry name" value="Peptide methionine sulfoxide reductase MsrB"/>
    <property type="match status" value="1"/>
</dbReference>
<keyword evidence="6 9" id="KW-0560">Oxidoreductase</keyword>
<organism evidence="11 12">
    <name type="scientific">Moellerella wisconsensis ATCC 35017</name>
    <dbReference type="NCBI Taxonomy" id="1354267"/>
    <lineage>
        <taxon>Bacteria</taxon>
        <taxon>Pseudomonadati</taxon>
        <taxon>Pseudomonadota</taxon>
        <taxon>Gammaproteobacteria</taxon>
        <taxon>Enterobacterales</taxon>
        <taxon>Morganellaceae</taxon>
        <taxon>Moellerella</taxon>
    </lineage>
</organism>